<name>A0A4S3KEP4_9GAMM</name>
<evidence type="ECO:0000256" key="6">
    <source>
        <dbReference type="RuleBase" id="RU004168"/>
    </source>
</evidence>
<dbReference type="EMBL" id="MWQO01000068">
    <property type="protein sequence ID" value="THD07012.1"/>
    <property type="molecule type" value="Genomic_DNA"/>
</dbReference>
<dbReference type="InterPro" id="IPR017968">
    <property type="entry name" value="Acylphosphatase_CS"/>
</dbReference>
<reference evidence="8 9" key="1">
    <citation type="submission" date="2017-02" db="EMBL/GenBank/DDBJ databases">
        <title>Whole genome sequencing of Metallibacterium scheffleri DSM 24874 (T).</title>
        <authorList>
            <person name="Kumar S."/>
            <person name="Patil P."/>
            <person name="Patil P.B."/>
        </authorList>
    </citation>
    <scope>NUCLEOTIDE SEQUENCE [LARGE SCALE GENOMIC DNA]</scope>
    <source>
        <strain evidence="8 9">DSM 24874</strain>
    </source>
</reference>
<dbReference type="GO" id="GO:0003998">
    <property type="term" value="F:acylphosphatase activity"/>
    <property type="evidence" value="ECO:0007669"/>
    <property type="project" value="UniProtKB-EC"/>
</dbReference>
<dbReference type="PANTHER" id="PTHR47268:SF4">
    <property type="entry name" value="ACYLPHOSPHATASE"/>
    <property type="match status" value="1"/>
</dbReference>
<protein>
    <recommendedName>
        <fullName evidence="3 5">acylphosphatase</fullName>
        <ecNumber evidence="2 5">3.6.1.7</ecNumber>
    </recommendedName>
</protein>
<dbReference type="InterPro" id="IPR020456">
    <property type="entry name" value="Acylphosphatase"/>
</dbReference>
<sequence length="94" mass="9692">MARAVSARRWLIEGRVQGVAFRASTQARALALGLDGYACNLPDGCVEVIAQGDDAALDRLAQWLRQGPPAARVAGVQEAAATADAAIGSGFGVR</sequence>
<dbReference type="EC" id="3.6.1.7" evidence="2 5"/>
<evidence type="ECO:0000256" key="4">
    <source>
        <dbReference type="ARBA" id="ARBA00047645"/>
    </source>
</evidence>
<evidence type="ECO:0000256" key="1">
    <source>
        <dbReference type="ARBA" id="ARBA00005614"/>
    </source>
</evidence>
<feature type="active site" evidence="5">
    <location>
        <position position="40"/>
    </location>
</feature>
<dbReference type="STRING" id="993689.GCA_002077135_03074"/>
<dbReference type="PROSITE" id="PS51160">
    <property type="entry name" value="ACYLPHOSPHATASE_3"/>
    <property type="match status" value="1"/>
</dbReference>
<dbReference type="SUPFAM" id="SSF54975">
    <property type="entry name" value="Acylphosphatase/BLUF domain-like"/>
    <property type="match status" value="1"/>
</dbReference>
<dbReference type="OrthoDB" id="5295388at2"/>
<dbReference type="AlphaFoldDB" id="A0A4S3KEP4"/>
<feature type="active site" evidence="5">
    <location>
        <position position="22"/>
    </location>
</feature>
<dbReference type="PANTHER" id="PTHR47268">
    <property type="entry name" value="ACYLPHOSPHATASE"/>
    <property type="match status" value="1"/>
</dbReference>
<dbReference type="Pfam" id="PF00708">
    <property type="entry name" value="Acylphosphatase"/>
    <property type="match status" value="1"/>
</dbReference>
<organism evidence="8 9">
    <name type="scientific">Metallibacterium scheffleri</name>
    <dbReference type="NCBI Taxonomy" id="993689"/>
    <lineage>
        <taxon>Bacteria</taxon>
        <taxon>Pseudomonadati</taxon>
        <taxon>Pseudomonadota</taxon>
        <taxon>Gammaproteobacteria</taxon>
        <taxon>Lysobacterales</taxon>
        <taxon>Rhodanobacteraceae</taxon>
        <taxon>Metallibacterium</taxon>
    </lineage>
</organism>
<dbReference type="Gene3D" id="3.30.70.100">
    <property type="match status" value="1"/>
</dbReference>
<keyword evidence="5" id="KW-0378">Hydrolase</keyword>
<evidence type="ECO:0000259" key="7">
    <source>
        <dbReference type="PROSITE" id="PS51160"/>
    </source>
</evidence>
<comment type="similarity">
    <text evidence="1 6">Belongs to the acylphosphatase family.</text>
</comment>
<evidence type="ECO:0000256" key="2">
    <source>
        <dbReference type="ARBA" id="ARBA00012150"/>
    </source>
</evidence>
<comment type="catalytic activity">
    <reaction evidence="4 5">
        <text>an acyl phosphate + H2O = a carboxylate + phosphate + H(+)</text>
        <dbReference type="Rhea" id="RHEA:14965"/>
        <dbReference type="ChEBI" id="CHEBI:15377"/>
        <dbReference type="ChEBI" id="CHEBI:15378"/>
        <dbReference type="ChEBI" id="CHEBI:29067"/>
        <dbReference type="ChEBI" id="CHEBI:43474"/>
        <dbReference type="ChEBI" id="CHEBI:59918"/>
        <dbReference type="EC" id="3.6.1.7"/>
    </reaction>
</comment>
<evidence type="ECO:0000313" key="9">
    <source>
        <dbReference type="Proteomes" id="UP000307749"/>
    </source>
</evidence>
<dbReference type="PROSITE" id="PS00150">
    <property type="entry name" value="ACYLPHOSPHATASE_1"/>
    <property type="match status" value="1"/>
</dbReference>
<keyword evidence="9" id="KW-1185">Reference proteome</keyword>
<dbReference type="InterPro" id="IPR036046">
    <property type="entry name" value="Acylphosphatase-like_dom_sf"/>
</dbReference>
<proteinExistence type="inferred from homology"/>
<evidence type="ECO:0000256" key="3">
    <source>
        <dbReference type="ARBA" id="ARBA00015991"/>
    </source>
</evidence>
<dbReference type="InterPro" id="IPR001792">
    <property type="entry name" value="Acylphosphatase-like_dom"/>
</dbReference>
<gene>
    <name evidence="8" type="ORF">B1806_15435</name>
</gene>
<evidence type="ECO:0000256" key="5">
    <source>
        <dbReference type="PROSITE-ProRule" id="PRU00520"/>
    </source>
</evidence>
<feature type="domain" description="Acylphosphatase-like" evidence="7">
    <location>
        <begin position="7"/>
        <end position="94"/>
    </location>
</feature>
<dbReference type="Proteomes" id="UP000307749">
    <property type="component" value="Unassembled WGS sequence"/>
</dbReference>
<evidence type="ECO:0000313" key="8">
    <source>
        <dbReference type="EMBL" id="THD07012.1"/>
    </source>
</evidence>
<accession>A0A4S3KEP4</accession>
<comment type="caution">
    <text evidence="8">The sequence shown here is derived from an EMBL/GenBank/DDBJ whole genome shotgun (WGS) entry which is preliminary data.</text>
</comment>